<keyword evidence="4 7" id="KW-0863">Zinc-finger</keyword>
<feature type="domain" description="C2H2-type" evidence="8">
    <location>
        <begin position="112"/>
        <end position="141"/>
    </location>
</feature>
<dbReference type="SUPFAM" id="SSF57667">
    <property type="entry name" value="beta-beta-alpha zinc fingers"/>
    <property type="match status" value="2"/>
</dbReference>
<dbReference type="PROSITE" id="PS00028">
    <property type="entry name" value="ZINC_FINGER_C2H2_1"/>
    <property type="match status" value="2"/>
</dbReference>
<dbReference type="GeneID" id="102809338"/>
<dbReference type="Gene3D" id="3.30.160.60">
    <property type="entry name" value="Classic Zinc Finger"/>
    <property type="match status" value="4"/>
</dbReference>
<organism evidence="9 10">
    <name type="scientific">Saccoglossus kowalevskii</name>
    <name type="common">Acorn worm</name>
    <dbReference type="NCBI Taxonomy" id="10224"/>
    <lineage>
        <taxon>Eukaryota</taxon>
        <taxon>Metazoa</taxon>
        <taxon>Hemichordata</taxon>
        <taxon>Enteropneusta</taxon>
        <taxon>Harrimaniidae</taxon>
        <taxon>Saccoglossus</taxon>
    </lineage>
</organism>
<feature type="domain" description="C2H2-type" evidence="8">
    <location>
        <begin position="28"/>
        <end position="55"/>
    </location>
</feature>
<keyword evidence="9" id="KW-1185">Reference proteome</keyword>
<evidence type="ECO:0000256" key="7">
    <source>
        <dbReference type="PROSITE-ProRule" id="PRU00042"/>
    </source>
</evidence>
<comment type="subcellular location">
    <subcellularLocation>
        <location evidence="1">Nucleus</location>
    </subcellularLocation>
</comment>
<keyword evidence="6" id="KW-0539">Nucleus</keyword>
<sequence length="166" mass="19251">DRASDGIYVKEEQISENESKKESIHRDFRCDQCEYSAVSATQLSQHQRCHTGDRPYICDICGFAFTQKGNLTRHYKTHTNEKPFKCSVCPYEARRRDALLAHMVTHTEDKRYVCELCSTGYKQKASLREHMKKCGHSSMTYHKGLALFDKEHKKRKSSTPMRNPGV</sequence>
<feature type="domain" description="C2H2-type" evidence="8">
    <location>
        <begin position="84"/>
        <end position="111"/>
    </location>
</feature>
<evidence type="ECO:0000256" key="5">
    <source>
        <dbReference type="ARBA" id="ARBA00022833"/>
    </source>
</evidence>
<dbReference type="InterPro" id="IPR036236">
    <property type="entry name" value="Znf_C2H2_sf"/>
</dbReference>
<keyword evidence="3" id="KW-0677">Repeat</keyword>
<name>A0ABM0MFH3_SACKO</name>
<evidence type="ECO:0000313" key="9">
    <source>
        <dbReference type="Proteomes" id="UP000694865"/>
    </source>
</evidence>
<gene>
    <name evidence="10" type="primary">LOC102809338</name>
</gene>
<dbReference type="SMART" id="SM00355">
    <property type="entry name" value="ZnF_C2H2"/>
    <property type="match status" value="4"/>
</dbReference>
<evidence type="ECO:0000256" key="6">
    <source>
        <dbReference type="ARBA" id="ARBA00023242"/>
    </source>
</evidence>
<proteinExistence type="predicted"/>
<evidence type="ECO:0000256" key="4">
    <source>
        <dbReference type="ARBA" id="ARBA00022771"/>
    </source>
</evidence>
<accession>A0ABM0MFH3</accession>
<evidence type="ECO:0000256" key="3">
    <source>
        <dbReference type="ARBA" id="ARBA00022737"/>
    </source>
</evidence>
<evidence type="ECO:0000256" key="2">
    <source>
        <dbReference type="ARBA" id="ARBA00022723"/>
    </source>
</evidence>
<keyword evidence="2" id="KW-0479">Metal-binding</keyword>
<evidence type="ECO:0000313" key="10">
    <source>
        <dbReference type="RefSeq" id="XP_006818764.1"/>
    </source>
</evidence>
<dbReference type="PANTHER" id="PTHR24394">
    <property type="entry name" value="ZINC FINGER PROTEIN"/>
    <property type="match status" value="1"/>
</dbReference>
<dbReference type="PANTHER" id="PTHR24394:SF29">
    <property type="entry name" value="MYONEURIN"/>
    <property type="match status" value="1"/>
</dbReference>
<feature type="non-terminal residue" evidence="10">
    <location>
        <position position="1"/>
    </location>
</feature>
<feature type="domain" description="C2H2-type" evidence="8">
    <location>
        <begin position="56"/>
        <end position="83"/>
    </location>
</feature>
<dbReference type="RefSeq" id="XP_006818764.1">
    <property type="nucleotide sequence ID" value="XM_006818701.1"/>
</dbReference>
<dbReference type="Proteomes" id="UP000694865">
    <property type="component" value="Unplaced"/>
</dbReference>
<dbReference type="InterPro" id="IPR013087">
    <property type="entry name" value="Znf_C2H2_type"/>
</dbReference>
<dbReference type="Pfam" id="PF00096">
    <property type="entry name" value="zf-C2H2"/>
    <property type="match status" value="3"/>
</dbReference>
<evidence type="ECO:0000256" key="1">
    <source>
        <dbReference type="ARBA" id="ARBA00004123"/>
    </source>
</evidence>
<reference evidence="10" key="1">
    <citation type="submission" date="2025-08" db="UniProtKB">
        <authorList>
            <consortium name="RefSeq"/>
        </authorList>
    </citation>
    <scope>IDENTIFICATION</scope>
    <source>
        <tissue evidence="10">Testes</tissue>
    </source>
</reference>
<dbReference type="PROSITE" id="PS50157">
    <property type="entry name" value="ZINC_FINGER_C2H2_2"/>
    <property type="match status" value="4"/>
</dbReference>
<keyword evidence="5" id="KW-0862">Zinc</keyword>
<protein>
    <submittedName>
        <fullName evidence="10">Zinc finger protein Aiolos-like</fullName>
    </submittedName>
</protein>
<evidence type="ECO:0000259" key="8">
    <source>
        <dbReference type="PROSITE" id="PS50157"/>
    </source>
</evidence>